<protein>
    <submittedName>
        <fullName evidence="1">Uncharacterized protein</fullName>
    </submittedName>
</protein>
<reference evidence="2" key="1">
    <citation type="journal article" date="2014" name="Science">
        <title>Ancient hybridizations among the ancestral genomes of bread wheat.</title>
        <authorList>
            <consortium name="International Wheat Genome Sequencing Consortium,"/>
            <person name="Marcussen T."/>
            <person name="Sandve S.R."/>
            <person name="Heier L."/>
            <person name="Spannagl M."/>
            <person name="Pfeifer M."/>
            <person name="Jakobsen K.S."/>
            <person name="Wulff B.B."/>
            <person name="Steuernagel B."/>
            <person name="Mayer K.F."/>
            <person name="Olsen O.A."/>
        </authorList>
    </citation>
    <scope>NUCLEOTIDE SEQUENCE [LARGE SCALE GENOMIC DNA]</scope>
    <source>
        <strain evidence="2">cv. AL8/78</strain>
    </source>
</reference>
<name>A0A453KDK4_AEGTS</name>
<proteinExistence type="predicted"/>
<dbReference type="Gramene" id="AET5Gv20384300.10">
    <property type="protein sequence ID" value="AET5Gv20384300.10"/>
    <property type="gene ID" value="AET5Gv20384300"/>
</dbReference>
<accession>A0A453KDK4</accession>
<dbReference type="Proteomes" id="UP000015105">
    <property type="component" value="Chromosome 5D"/>
</dbReference>
<dbReference type="EnsemblPlants" id="AET5Gv20384300.10">
    <property type="protein sequence ID" value="AET5Gv20384300.10"/>
    <property type="gene ID" value="AET5Gv20384300"/>
</dbReference>
<evidence type="ECO:0000313" key="1">
    <source>
        <dbReference type="EnsemblPlants" id="AET5Gv20384300.10"/>
    </source>
</evidence>
<evidence type="ECO:0000313" key="2">
    <source>
        <dbReference type="Proteomes" id="UP000015105"/>
    </source>
</evidence>
<sequence length="77" mass="8475">MHVVHLCYVKSVEGTANILVMSSYWPFGLTGCLSVGQVLEKPIDFCQLASIASHFFSALLCGQPYMPCNNLFSLFAQ</sequence>
<organism evidence="1 2">
    <name type="scientific">Aegilops tauschii subsp. strangulata</name>
    <name type="common">Goatgrass</name>
    <dbReference type="NCBI Taxonomy" id="200361"/>
    <lineage>
        <taxon>Eukaryota</taxon>
        <taxon>Viridiplantae</taxon>
        <taxon>Streptophyta</taxon>
        <taxon>Embryophyta</taxon>
        <taxon>Tracheophyta</taxon>
        <taxon>Spermatophyta</taxon>
        <taxon>Magnoliopsida</taxon>
        <taxon>Liliopsida</taxon>
        <taxon>Poales</taxon>
        <taxon>Poaceae</taxon>
        <taxon>BOP clade</taxon>
        <taxon>Pooideae</taxon>
        <taxon>Triticodae</taxon>
        <taxon>Triticeae</taxon>
        <taxon>Triticinae</taxon>
        <taxon>Aegilops</taxon>
    </lineage>
</organism>
<keyword evidence="2" id="KW-1185">Reference proteome</keyword>
<reference evidence="1" key="5">
    <citation type="journal article" date="2021" name="G3 (Bethesda)">
        <title>Aegilops tauschii genome assembly Aet v5.0 features greater sequence contiguity and improved annotation.</title>
        <authorList>
            <person name="Wang L."/>
            <person name="Zhu T."/>
            <person name="Rodriguez J.C."/>
            <person name="Deal K.R."/>
            <person name="Dubcovsky J."/>
            <person name="McGuire P.E."/>
            <person name="Lux T."/>
            <person name="Spannagl M."/>
            <person name="Mayer K.F.X."/>
            <person name="Baldrich P."/>
            <person name="Meyers B.C."/>
            <person name="Huo N."/>
            <person name="Gu Y.Q."/>
            <person name="Zhou H."/>
            <person name="Devos K.M."/>
            <person name="Bennetzen J.L."/>
            <person name="Unver T."/>
            <person name="Budak H."/>
            <person name="Gulick P.J."/>
            <person name="Galiba G."/>
            <person name="Kalapos B."/>
            <person name="Nelson D.R."/>
            <person name="Li P."/>
            <person name="You F.M."/>
            <person name="Luo M.C."/>
            <person name="Dvorak J."/>
        </authorList>
    </citation>
    <scope>NUCLEOTIDE SEQUENCE [LARGE SCALE GENOMIC DNA]</scope>
    <source>
        <strain evidence="1">cv. AL8/78</strain>
    </source>
</reference>
<dbReference type="AlphaFoldDB" id="A0A453KDK4"/>
<reference evidence="1" key="3">
    <citation type="journal article" date="2017" name="Nature">
        <title>Genome sequence of the progenitor of the wheat D genome Aegilops tauschii.</title>
        <authorList>
            <person name="Luo M.C."/>
            <person name="Gu Y.Q."/>
            <person name="Puiu D."/>
            <person name="Wang H."/>
            <person name="Twardziok S.O."/>
            <person name="Deal K.R."/>
            <person name="Huo N."/>
            <person name="Zhu T."/>
            <person name="Wang L."/>
            <person name="Wang Y."/>
            <person name="McGuire P.E."/>
            <person name="Liu S."/>
            <person name="Long H."/>
            <person name="Ramasamy R.K."/>
            <person name="Rodriguez J.C."/>
            <person name="Van S.L."/>
            <person name="Yuan L."/>
            <person name="Wang Z."/>
            <person name="Xia Z."/>
            <person name="Xiao L."/>
            <person name="Anderson O.D."/>
            <person name="Ouyang S."/>
            <person name="Liang Y."/>
            <person name="Zimin A.V."/>
            <person name="Pertea G."/>
            <person name="Qi P."/>
            <person name="Bennetzen J.L."/>
            <person name="Dai X."/>
            <person name="Dawson M.W."/>
            <person name="Muller H.G."/>
            <person name="Kugler K."/>
            <person name="Rivarola-Duarte L."/>
            <person name="Spannagl M."/>
            <person name="Mayer K.F.X."/>
            <person name="Lu F.H."/>
            <person name="Bevan M.W."/>
            <person name="Leroy P."/>
            <person name="Li P."/>
            <person name="You F.M."/>
            <person name="Sun Q."/>
            <person name="Liu Z."/>
            <person name="Lyons E."/>
            <person name="Wicker T."/>
            <person name="Salzberg S.L."/>
            <person name="Devos K.M."/>
            <person name="Dvorak J."/>
        </authorList>
    </citation>
    <scope>NUCLEOTIDE SEQUENCE [LARGE SCALE GENOMIC DNA]</scope>
    <source>
        <strain evidence="1">cv. AL8/78</strain>
    </source>
</reference>
<reference evidence="1" key="4">
    <citation type="submission" date="2019-03" db="UniProtKB">
        <authorList>
            <consortium name="EnsemblPlants"/>
        </authorList>
    </citation>
    <scope>IDENTIFICATION</scope>
</reference>
<reference evidence="2" key="2">
    <citation type="journal article" date="2017" name="Nat. Plants">
        <title>The Aegilops tauschii genome reveals multiple impacts of transposons.</title>
        <authorList>
            <person name="Zhao G."/>
            <person name="Zou C."/>
            <person name="Li K."/>
            <person name="Wang K."/>
            <person name="Li T."/>
            <person name="Gao L."/>
            <person name="Zhang X."/>
            <person name="Wang H."/>
            <person name="Yang Z."/>
            <person name="Liu X."/>
            <person name="Jiang W."/>
            <person name="Mao L."/>
            <person name="Kong X."/>
            <person name="Jiao Y."/>
            <person name="Jia J."/>
        </authorList>
    </citation>
    <scope>NUCLEOTIDE SEQUENCE [LARGE SCALE GENOMIC DNA]</scope>
    <source>
        <strain evidence="2">cv. AL8/78</strain>
    </source>
</reference>